<dbReference type="Proteomes" id="UP000254848">
    <property type="component" value="Unassembled WGS sequence"/>
</dbReference>
<proteinExistence type="predicted"/>
<accession>A0A370R3B5</accession>
<evidence type="ECO:0000313" key="2">
    <source>
        <dbReference type="Proteomes" id="UP000254848"/>
    </source>
</evidence>
<comment type="caution">
    <text evidence="1">The sequence shown here is derived from an EMBL/GenBank/DDBJ whole genome shotgun (WGS) entry which is preliminary data.</text>
</comment>
<sequence>MKRTILLHTHLICNMNQFLHFFIIAIRHWASIIPYELFSKISFRKRPDLFLGLGELSLRENNITFIKSVVSEQSSILNLYIELLTFIIRDNETTVPKLYCCNFAEQAVDVIYG</sequence>
<dbReference type="EMBL" id="QRAP01000001">
    <property type="protein sequence ID" value="RDK96909.1"/>
    <property type="molecule type" value="Genomic_DNA"/>
</dbReference>
<dbReference type="AlphaFoldDB" id="A0A370R3B5"/>
<protein>
    <submittedName>
        <fullName evidence="1">Uncharacterized protein</fullName>
    </submittedName>
</protein>
<evidence type="ECO:0000313" key="1">
    <source>
        <dbReference type="EMBL" id="RDK96909.1"/>
    </source>
</evidence>
<gene>
    <name evidence="1" type="ORF">C8D90_101345</name>
</gene>
<keyword evidence="2" id="KW-1185">Reference proteome</keyword>
<name>A0A370R3B5_9GAMM</name>
<organism evidence="1 2">
    <name type="scientific">Enterobacillus tribolii</name>
    <dbReference type="NCBI Taxonomy" id="1487935"/>
    <lineage>
        <taxon>Bacteria</taxon>
        <taxon>Pseudomonadati</taxon>
        <taxon>Pseudomonadota</taxon>
        <taxon>Gammaproteobacteria</taxon>
        <taxon>Enterobacterales</taxon>
        <taxon>Hafniaceae</taxon>
        <taxon>Enterobacillus</taxon>
    </lineage>
</organism>
<reference evidence="1 2" key="1">
    <citation type="submission" date="2018-07" db="EMBL/GenBank/DDBJ databases">
        <title>Genomic Encyclopedia of Type Strains, Phase IV (KMG-IV): sequencing the most valuable type-strain genomes for metagenomic binning, comparative biology and taxonomic classification.</title>
        <authorList>
            <person name="Goeker M."/>
        </authorList>
    </citation>
    <scope>NUCLEOTIDE SEQUENCE [LARGE SCALE GENOMIC DNA]</scope>
    <source>
        <strain evidence="1 2">DSM 103736</strain>
    </source>
</reference>